<feature type="compositionally biased region" description="Basic and acidic residues" evidence="6">
    <location>
        <begin position="799"/>
        <end position="815"/>
    </location>
</feature>
<dbReference type="GO" id="GO:0016787">
    <property type="term" value="F:hydrolase activity"/>
    <property type="evidence" value="ECO:0007669"/>
    <property type="project" value="UniProtKB-KW"/>
</dbReference>
<feature type="region of interest" description="Disordered" evidence="6">
    <location>
        <begin position="1240"/>
        <end position="1284"/>
    </location>
</feature>
<feature type="region of interest" description="Disordered" evidence="6">
    <location>
        <begin position="762"/>
        <end position="865"/>
    </location>
</feature>
<keyword evidence="2" id="KW-0863">Zinc-finger</keyword>
<dbReference type="InterPro" id="IPR001965">
    <property type="entry name" value="Znf_PHD"/>
</dbReference>
<dbReference type="GO" id="GO:0008270">
    <property type="term" value="F:zinc ion binding"/>
    <property type="evidence" value="ECO:0007669"/>
    <property type="project" value="UniProtKB-KW"/>
</dbReference>
<evidence type="ECO:0000256" key="5">
    <source>
        <dbReference type="SAM" id="Coils"/>
    </source>
</evidence>
<organism evidence="10">
    <name type="scientific">Amorphochlora amoebiformis</name>
    <dbReference type="NCBI Taxonomy" id="1561963"/>
    <lineage>
        <taxon>Eukaryota</taxon>
        <taxon>Sar</taxon>
        <taxon>Rhizaria</taxon>
        <taxon>Cercozoa</taxon>
        <taxon>Chlorarachniophyceae</taxon>
        <taxon>Amorphochlora</taxon>
    </lineage>
</organism>
<evidence type="ECO:0000313" key="10">
    <source>
        <dbReference type="EMBL" id="CAD8451073.1"/>
    </source>
</evidence>
<evidence type="ECO:0000256" key="1">
    <source>
        <dbReference type="ARBA" id="ARBA00022723"/>
    </source>
</evidence>
<feature type="domain" description="UBA" evidence="7">
    <location>
        <begin position="1514"/>
        <end position="1558"/>
    </location>
</feature>
<dbReference type="PANTHER" id="PTHR10799">
    <property type="entry name" value="SNF2/RAD54 HELICASE FAMILY"/>
    <property type="match status" value="1"/>
</dbReference>
<dbReference type="CDD" id="cd18793">
    <property type="entry name" value="SF2_C_SNF"/>
    <property type="match status" value="1"/>
</dbReference>
<proteinExistence type="predicted"/>
<dbReference type="SUPFAM" id="SSF57903">
    <property type="entry name" value="FYVE/PHD zinc finger"/>
    <property type="match status" value="1"/>
</dbReference>
<dbReference type="InterPro" id="IPR011011">
    <property type="entry name" value="Znf_FYVE_PHD"/>
</dbReference>
<feature type="compositionally biased region" description="Basic and acidic residues" evidence="6">
    <location>
        <begin position="1107"/>
        <end position="1118"/>
    </location>
</feature>
<dbReference type="InterPro" id="IPR000330">
    <property type="entry name" value="SNF2_N"/>
</dbReference>
<protein>
    <submittedName>
        <fullName evidence="10">Uncharacterized protein</fullName>
    </submittedName>
</protein>
<feature type="compositionally biased region" description="Basic and acidic residues" evidence="6">
    <location>
        <begin position="1315"/>
        <end position="1324"/>
    </location>
</feature>
<evidence type="ECO:0000259" key="9">
    <source>
        <dbReference type="PROSITE" id="PS51194"/>
    </source>
</evidence>
<dbReference type="PROSITE" id="PS51194">
    <property type="entry name" value="HELICASE_CTER"/>
    <property type="match status" value="1"/>
</dbReference>
<dbReference type="InterPro" id="IPR013083">
    <property type="entry name" value="Znf_RING/FYVE/PHD"/>
</dbReference>
<dbReference type="SUPFAM" id="SSF46934">
    <property type="entry name" value="UBA-like"/>
    <property type="match status" value="1"/>
</dbReference>
<dbReference type="Pfam" id="PF00176">
    <property type="entry name" value="SNF2-rel_dom"/>
    <property type="match status" value="1"/>
</dbReference>
<dbReference type="EMBL" id="HBEM01015629">
    <property type="protein sequence ID" value="CAD8451073.1"/>
    <property type="molecule type" value="Transcribed_RNA"/>
</dbReference>
<dbReference type="PROSITE" id="PS50030">
    <property type="entry name" value="UBA"/>
    <property type="match status" value="1"/>
</dbReference>
<evidence type="ECO:0000256" key="2">
    <source>
        <dbReference type="ARBA" id="ARBA00022771"/>
    </source>
</evidence>
<feature type="coiled-coil region" evidence="5">
    <location>
        <begin position="1038"/>
        <end position="1065"/>
    </location>
</feature>
<evidence type="ECO:0000256" key="3">
    <source>
        <dbReference type="ARBA" id="ARBA00022801"/>
    </source>
</evidence>
<dbReference type="GO" id="GO:0005524">
    <property type="term" value="F:ATP binding"/>
    <property type="evidence" value="ECO:0007669"/>
    <property type="project" value="InterPro"/>
</dbReference>
<dbReference type="Pfam" id="PF00628">
    <property type="entry name" value="PHD"/>
    <property type="match status" value="1"/>
</dbReference>
<dbReference type="Gene3D" id="3.40.50.10810">
    <property type="entry name" value="Tandem AAA-ATPase domain"/>
    <property type="match status" value="1"/>
</dbReference>
<dbReference type="SMART" id="SM00487">
    <property type="entry name" value="DEXDc"/>
    <property type="match status" value="1"/>
</dbReference>
<feature type="compositionally biased region" description="Basic residues" evidence="6">
    <location>
        <begin position="46"/>
        <end position="71"/>
    </location>
</feature>
<feature type="region of interest" description="Disordered" evidence="6">
    <location>
        <begin position="686"/>
        <end position="714"/>
    </location>
</feature>
<feature type="compositionally biased region" description="Basic and acidic residues" evidence="6">
    <location>
        <begin position="767"/>
        <end position="782"/>
    </location>
</feature>
<feature type="region of interest" description="Disordered" evidence="6">
    <location>
        <begin position="1299"/>
        <end position="1324"/>
    </location>
</feature>
<feature type="domain" description="Helicase C-terminal" evidence="9">
    <location>
        <begin position="485"/>
        <end position="644"/>
    </location>
</feature>
<reference evidence="10" key="1">
    <citation type="submission" date="2021-01" db="EMBL/GenBank/DDBJ databases">
        <authorList>
            <person name="Corre E."/>
            <person name="Pelletier E."/>
            <person name="Niang G."/>
            <person name="Scheremetjew M."/>
            <person name="Finn R."/>
            <person name="Kale V."/>
            <person name="Holt S."/>
            <person name="Cochrane G."/>
            <person name="Meng A."/>
            <person name="Brown T."/>
            <person name="Cohen L."/>
        </authorList>
    </citation>
    <scope>NUCLEOTIDE SEQUENCE</scope>
    <source>
        <strain evidence="10">CCMP2058</strain>
    </source>
</reference>
<feature type="region of interest" description="Disordered" evidence="6">
    <location>
        <begin position="1465"/>
        <end position="1497"/>
    </location>
</feature>
<dbReference type="SMART" id="SM00490">
    <property type="entry name" value="HELICc"/>
    <property type="match status" value="1"/>
</dbReference>
<accession>A0A7S0DD18</accession>
<dbReference type="InterPro" id="IPR001650">
    <property type="entry name" value="Helicase_C-like"/>
</dbReference>
<feature type="coiled-coil region" evidence="5">
    <location>
        <begin position="1342"/>
        <end position="1400"/>
    </location>
</feature>
<keyword evidence="5" id="KW-0175">Coiled coil</keyword>
<sequence>MSEDSGTESDELKKAEDDTDSEALMEEGENDEENESESSSTASPVPRRRGRPPLKRKRGRQSKTESRKRREAAKAERLRAKKIKVTNRKRIVENNRYMKGISETFNLTRATFFLENKEILQPFMKPTDFKRLTVHRAKPKPLGQGDKLVTHPSYIVGGTLRDYQLEGIQWLLNKRRAGVCPILGDEMGLGKTLQTITFLAHLKFTAAKSCGPSLVVCPLSVIQSWCNEFKRWCPDLRVIRMHSSDRSEREILKGKMQVVQDYDVCVTTYEMLISETHTMCSMIFWHYVILDEGHRIKNAESKLSKAANKIRRVASIVLTGTPLQNNIKELWAVMKFLCPGAFRDSELFERCFRPQEEAEGEGKNNAMDRSMLEKAHVLLHSFMLRRLKKEVTELPPKIETNIMVSLSALQRHLYKKILLHGTPLLLESESEQVKKQSAKFKRVAQLIMELRKCCNHPYMFNGVQPEDVDPEMDTGLVTSSGKMMVMERLLMKLKTRGHKVLIFSQFKVMLNLLEQFLSVRKWKYLRLDGNTNRVLRAVNIREFNSEKSGYSIFILQTRAGGLGINLQSADTVILYDSDWNPQPDLQAMARCHRIGQKRVVHVYRFVTSGSIEERVLSTQQKKLYMDKILTRDSTATAKELNEIKKEEERKEMLAALKFGANAVFKPAKEVSDEDLDNIIDRTRGLDDVDQDGVSDKISGSGTGSGSVSGSMEGKSMGRIERVDTNASNFDCFKELVSTYKFEGDLYNAEGISSLAKKWKQQQNEKAAQADKENEQIKGKKQSEAIPGGEGTAEVAGSKAKADSSGDNNWKTEVKGEGGSTSAKIGGGGNGVDKTGGSTGTSKQDGTGTGTGVNTGVITTRRSNRKRKHRVIMVGGVPMLASDLFIMDDNNAPKTGVNPYSVRRKLPGRDYPNSTVCGNCWAGGSLICCDLCPAAYHVSCLGMEEDDPALDKKWYCPLHSCCVCGKKAKAVGGALFGCRLCPLAYCDEHLHEDAKIVYKNPVFDALRQEGGSQSMIPVECSRECIAWGMENKSVVDAVIEDHRKELENFLKKKRKVEKAKVKAKERKIDVSEIWSSDEDDDDQHSSSSQEWRPDNAQTPRDKARRQRERKEVERLKRYTEPSSNSSQVKIHICHKCKQPFTGVLCANCGESLTGATEHEIYLSLWKKWILQHVKYLSDLRTHFESYSKLAQPGKLMAGDAEFAYNYKNLTQYFSSTRTNVASVSQAVQQLSNSIALQAKVESESSSSKNPNDAAEGKQDQDVNEGVGAGEGTGDDAGASAGAGAGAAAGTGAAAAAAAGAGEDKVDGESTGLGANGEKRSSEDAFKEARKTIEKLQISTQDSVRQLQSTLHAMTRNIRKKQAQVVENERRRVQIEYERRRRQDEERRRQQERIRREEENRKRVLYHMQQVRSMEYLQRLKSQQMLNARTGVMGHLQKTLATPLSTAQPVGTVQPASVAGFSRATPIVLDADPNSPNDKNSNDKKSVATAQPAAPSAVSTVAAAPATGNVVVDWGALRRKYAVELVQLKDLGFGDEEASLNALQKTDGDLRKAYKLLSSDRGDAR</sequence>
<dbReference type="InterPro" id="IPR015940">
    <property type="entry name" value="UBA"/>
</dbReference>
<dbReference type="SMART" id="SM00249">
    <property type="entry name" value="PHD"/>
    <property type="match status" value="1"/>
</dbReference>
<evidence type="ECO:0000259" key="8">
    <source>
        <dbReference type="PROSITE" id="PS51192"/>
    </source>
</evidence>
<dbReference type="Gene3D" id="3.30.40.10">
    <property type="entry name" value="Zinc/RING finger domain, C3HC4 (zinc finger)"/>
    <property type="match status" value="1"/>
</dbReference>
<dbReference type="InterPro" id="IPR009060">
    <property type="entry name" value="UBA-like_sf"/>
</dbReference>
<dbReference type="Gene3D" id="3.40.50.300">
    <property type="entry name" value="P-loop containing nucleotide triphosphate hydrolases"/>
    <property type="match status" value="1"/>
</dbReference>
<gene>
    <name evidence="10" type="ORF">LAMO00422_LOCUS10788</name>
</gene>
<dbReference type="InterPro" id="IPR049730">
    <property type="entry name" value="SNF2/RAD54-like_C"/>
</dbReference>
<name>A0A7S0DD18_9EUKA</name>
<dbReference type="SUPFAM" id="SSF52540">
    <property type="entry name" value="P-loop containing nucleoside triphosphate hydrolases"/>
    <property type="match status" value="2"/>
</dbReference>
<keyword evidence="4" id="KW-0862">Zinc</keyword>
<evidence type="ECO:0000256" key="4">
    <source>
        <dbReference type="ARBA" id="ARBA00022833"/>
    </source>
</evidence>
<dbReference type="Pfam" id="PF00271">
    <property type="entry name" value="Helicase_C"/>
    <property type="match status" value="1"/>
</dbReference>
<dbReference type="Gene3D" id="1.10.8.10">
    <property type="entry name" value="DNA helicase RuvA subunit, C-terminal domain"/>
    <property type="match status" value="1"/>
</dbReference>
<keyword evidence="1" id="KW-0479">Metal-binding</keyword>
<dbReference type="InterPro" id="IPR038718">
    <property type="entry name" value="SNF2-like_sf"/>
</dbReference>
<feature type="region of interest" description="Disordered" evidence="6">
    <location>
        <begin position="1073"/>
        <end position="1122"/>
    </location>
</feature>
<evidence type="ECO:0000259" key="7">
    <source>
        <dbReference type="PROSITE" id="PS50030"/>
    </source>
</evidence>
<feature type="compositionally biased region" description="Acidic residues" evidence="6">
    <location>
        <begin position="17"/>
        <end position="36"/>
    </location>
</feature>
<keyword evidence="3" id="KW-0378">Hydrolase</keyword>
<dbReference type="InterPro" id="IPR019787">
    <property type="entry name" value="Znf_PHD-finger"/>
</dbReference>
<feature type="region of interest" description="Disordered" evidence="6">
    <location>
        <begin position="1"/>
        <end position="77"/>
    </location>
</feature>
<feature type="compositionally biased region" description="Low complexity" evidence="6">
    <location>
        <begin position="1485"/>
        <end position="1497"/>
    </location>
</feature>
<dbReference type="PROSITE" id="PS51192">
    <property type="entry name" value="HELICASE_ATP_BIND_1"/>
    <property type="match status" value="1"/>
</dbReference>
<dbReference type="InterPro" id="IPR014001">
    <property type="entry name" value="Helicase_ATP-bd"/>
</dbReference>
<evidence type="ECO:0000256" key="6">
    <source>
        <dbReference type="SAM" id="MobiDB-lite"/>
    </source>
</evidence>
<dbReference type="InterPro" id="IPR027417">
    <property type="entry name" value="P-loop_NTPase"/>
</dbReference>
<feature type="domain" description="Helicase ATP-binding" evidence="8">
    <location>
        <begin position="182"/>
        <end position="340"/>
    </location>
</feature>